<dbReference type="FunFam" id="3.30.428.10:FF:000002">
    <property type="entry name" value="Galactose-1-phosphate uridylyltransferase"/>
    <property type="match status" value="1"/>
</dbReference>
<dbReference type="Pfam" id="PF02744">
    <property type="entry name" value="GalP_UDP_tr_C"/>
    <property type="match status" value="1"/>
</dbReference>
<dbReference type="PANTHER" id="PTHR11943">
    <property type="entry name" value="GALACTOSE-1-PHOSPHATE URIDYLYLTRANSFERASE"/>
    <property type="match status" value="1"/>
</dbReference>
<feature type="binding site" evidence="14">
    <location>
        <begin position="324"/>
        <end position="325"/>
    </location>
    <ligand>
        <name>UDP-alpha-D-glucose</name>
        <dbReference type="ChEBI" id="CHEBI:58885"/>
        <note>ligand shared between dimeric partners</note>
    </ligand>
</feature>
<feature type="binding site" description="in other chain" evidence="14">
    <location>
        <begin position="77"/>
        <end position="78"/>
    </location>
    <ligand>
        <name>UDP-alpha-D-glucose</name>
        <dbReference type="ChEBI" id="CHEBI:58885"/>
        <note>ligand shared between dimeric partners</note>
    </ligand>
</feature>
<comment type="pathway">
    <text evidence="2 17">Carbohydrate metabolism; galactose metabolism.</text>
</comment>
<accession>A0A437JRC1</accession>
<evidence type="ECO:0000256" key="11">
    <source>
        <dbReference type="ARBA" id="ARBA00023277"/>
    </source>
</evidence>
<evidence type="ECO:0000256" key="14">
    <source>
        <dbReference type="PIRSR" id="PIRSR000808-2"/>
    </source>
</evidence>
<dbReference type="Gene3D" id="3.30.428.10">
    <property type="entry name" value="HIT-like"/>
    <property type="match status" value="2"/>
</dbReference>
<evidence type="ECO:0000256" key="5">
    <source>
        <dbReference type="ARBA" id="ARBA00016340"/>
    </source>
</evidence>
<dbReference type="PANTHER" id="PTHR11943:SF1">
    <property type="entry name" value="GALACTOSE-1-PHOSPHATE URIDYLYLTRANSFERASE"/>
    <property type="match status" value="1"/>
</dbReference>
<feature type="active site" description="Tele-UMP-histidine intermediate" evidence="13">
    <location>
        <position position="168"/>
    </location>
</feature>
<evidence type="ECO:0000256" key="6">
    <source>
        <dbReference type="ARBA" id="ARBA00022679"/>
    </source>
</evidence>
<evidence type="ECO:0000256" key="10">
    <source>
        <dbReference type="ARBA" id="ARBA00023144"/>
    </source>
</evidence>
<dbReference type="AlphaFoldDB" id="A0A437JRC1"/>
<evidence type="ECO:0000256" key="1">
    <source>
        <dbReference type="ARBA" id="ARBA00001107"/>
    </source>
</evidence>
<keyword evidence="16" id="KW-0408">Iron</keyword>
<dbReference type="InterPro" id="IPR036265">
    <property type="entry name" value="HIT-like_sf"/>
</dbReference>
<feature type="binding site" description="in other chain" evidence="14">
    <location>
        <position position="170"/>
    </location>
    <ligand>
        <name>UDP-alpha-D-glucose</name>
        <dbReference type="ChEBI" id="CHEBI:58885"/>
        <note>ligand shared between dimeric partners</note>
    </ligand>
</feature>
<dbReference type="GO" id="GO:0008270">
    <property type="term" value="F:zinc ion binding"/>
    <property type="evidence" value="ECO:0007669"/>
    <property type="project" value="InterPro"/>
</dbReference>
<dbReference type="GO" id="GO:0008108">
    <property type="term" value="F:UDP-glucose:hexose-1-phosphate uridylyltransferase activity"/>
    <property type="evidence" value="ECO:0007669"/>
    <property type="project" value="UniProtKB-UniRule"/>
</dbReference>
<feature type="binding site" evidence="16">
    <location>
        <position position="184"/>
    </location>
    <ligand>
        <name>Fe cation</name>
        <dbReference type="ChEBI" id="CHEBI:24875"/>
    </ligand>
</feature>
<evidence type="ECO:0000256" key="3">
    <source>
        <dbReference type="ARBA" id="ARBA00010951"/>
    </source>
</evidence>
<feature type="domain" description="Galactose-1-phosphate uridyl transferase C-terminal" evidence="20">
    <location>
        <begin position="185"/>
        <end position="353"/>
    </location>
</feature>
<dbReference type="CDD" id="cd00608">
    <property type="entry name" value="GalT"/>
    <property type="match status" value="1"/>
</dbReference>
<feature type="binding site" description="in other chain" evidence="14">
    <location>
        <position position="155"/>
    </location>
    <ligand>
        <name>UDP-alpha-D-glucose</name>
        <dbReference type="ChEBI" id="CHEBI:58885"/>
        <note>ligand shared between dimeric partners</note>
    </ligand>
</feature>
<evidence type="ECO:0000256" key="7">
    <source>
        <dbReference type="ARBA" id="ARBA00022695"/>
    </source>
</evidence>
<feature type="binding site" evidence="15">
    <location>
        <position position="166"/>
    </location>
    <ligand>
        <name>Zn(2+)</name>
        <dbReference type="ChEBI" id="CHEBI:29105"/>
    </ligand>
</feature>
<dbReference type="EMBL" id="SACT01000008">
    <property type="protein sequence ID" value="RVT49419.1"/>
    <property type="molecule type" value="Genomic_DNA"/>
</dbReference>
<feature type="binding site" evidence="16">
    <location>
        <position position="306"/>
    </location>
    <ligand>
        <name>Fe cation</name>
        <dbReference type="ChEBI" id="CHEBI:24875"/>
    </ligand>
</feature>
<keyword evidence="10 17" id="KW-0299">Galactose metabolism</keyword>
<feature type="region of interest" description="Disordered" evidence="18">
    <location>
        <begin position="1"/>
        <end position="20"/>
    </location>
</feature>
<feature type="binding site" evidence="15">
    <location>
        <position position="52"/>
    </location>
    <ligand>
        <name>Zn(2+)</name>
        <dbReference type="ChEBI" id="CHEBI:29105"/>
    </ligand>
</feature>
<dbReference type="PIRSF" id="PIRSF000808">
    <property type="entry name" value="GalT"/>
    <property type="match status" value="1"/>
</dbReference>
<feature type="binding site" evidence="16">
    <location>
        <position position="283"/>
    </location>
    <ligand>
        <name>Fe cation</name>
        <dbReference type="ChEBI" id="CHEBI:24875"/>
    </ligand>
</feature>
<dbReference type="InterPro" id="IPR019779">
    <property type="entry name" value="GalP_UDPtransf1_His-AS"/>
</dbReference>
<evidence type="ECO:0000256" key="13">
    <source>
        <dbReference type="PIRSR" id="PIRSR000808-1"/>
    </source>
</evidence>
<evidence type="ECO:0000259" key="19">
    <source>
        <dbReference type="Pfam" id="PF01087"/>
    </source>
</evidence>
<dbReference type="RefSeq" id="WP_128200170.1">
    <property type="nucleotide sequence ID" value="NZ_SACT01000008.1"/>
</dbReference>
<dbReference type="InterPro" id="IPR001937">
    <property type="entry name" value="GalP_UDPtransf1"/>
</dbReference>
<sequence>MTTFDPTEHPHRRRNPLTGRWVLVSPHRAKRPWQGAQEAAPDSPRLTHDPACYLCAGNLRVNGERNPDYRGPYVFDNDFAALTADTPAPAADAAPDPLYDLQPARGISRVICFSPDHARTLPELSLAEVRAVVDTWATQCEDLGRHWRWVQVFENKGEMMGCSNPHPHGQVWASGHVPDEPAAEDASQATYVAQHGRSMLLDLADRELASGERVVVANADWLAIVPWWATWPFETLLLPRFAVQRLPQLTATQRDSLAAALRELTARYDNLFQCAFPYSMGWHGAPFSSGPVEPPDSTAHWQLHAHFYPPLLRSATVRKFMVGFEMLAQAQRDLTPEQAAARLRAVPAQHYRHSATA</sequence>
<feature type="binding site" evidence="16">
    <location>
        <position position="304"/>
    </location>
    <ligand>
        <name>Fe cation</name>
        <dbReference type="ChEBI" id="CHEBI:24875"/>
    </ligand>
</feature>
<dbReference type="EC" id="2.7.7.12" evidence="4 12"/>
<feature type="domain" description="Galactose-1-phosphate uridyl transferase N-terminal" evidence="19">
    <location>
        <begin position="3"/>
        <end position="178"/>
    </location>
</feature>
<feature type="binding site" evidence="14">
    <location>
        <begin position="28"/>
        <end position="31"/>
    </location>
    <ligand>
        <name>UDP-alpha-D-glucose</name>
        <dbReference type="ChEBI" id="CHEBI:58885"/>
        <note>ligand shared between dimeric partners</note>
    </ligand>
</feature>
<name>A0A437JRC1_9BURK</name>
<feature type="binding site" description="in other chain" evidence="14">
    <location>
        <position position="331"/>
    </location>
    <ligand>
        <name>UDP-alpha-D-glucose</name>
        <dbReference type="ChEBI" id="CHEBI:58885"/>
        <note>ligand shared between dimeric partners</note>
    </ligand>
</feature>
<dbReference type="PROSITE" id="PS00117">
    <property type="entry name" value="GAL_P_UDP_TRANSF_I"/>
    <property type="match status" value="1"/>
</dbReference>
<dbReference type="NCBIfam" id="NF008724">
    <property type="entry name" value="PRK11720.1"/>
    <property type="match status" value="1"/>
</dbReference>
<dbReference type="UniPathway" id="UPA00214"/>
<evidence type="ECO:0000256" key="9">
    <source>
        <dbReference type="ARBA" id="ARBA00022833"/>
    </source>
</evidence>
<evidence type="ECO:0000256" key="18">
    <source>
        <dbReference type="SAM" id="MobiDB-lite"/>
    </source>
</evidence>
<protein>
    <recommendedName>
        <fullName evidence="5 12">Galactose-1-phosphate uridylyltransferase</fullName>
        <ecNumber evidence="4 12">2.7.7.12</ecNumber>
    </recommendedName>
</protein>
<dbReference type="SUPFAM" id="SSF54197">
    <property type="entry name" value="HIT-like"/>
    <property type="match status" value="2"/>
</dbReference>
<evidence type="ECO:0000256" key="16">
    <source>
        <dbReference type="PIRSR" id="PIRSR000808-4"/>
    </source>
</evidence>
<evidence type="ECO:0000256" key="2">
    <source>
        <dbReference type="ARBA" id="ARBA00004947"/>
    </source>
</evidence>
<keyword evidence="8 15" id="KW-0479">Metal-binding</keyword>
<comment type="cofactor">
    <cofactor evidence="16">
        <name>Fe cation</name>
        <dbReference type="ChEBI" id="CHEBI:24875"/>
    </cofactor>
    <text evidence="16">Binds 1 Fe cation per subunit.</text>
</comment>
<evidence type="ECO:0000256" key="17">
    <source>
        <dbReference type="RuleBase" id="RU000506"/>
    </source>
</evidence>
<evidence type="ECO:0000256" key="12">
    <source>
        <dbReference type="NCBIfam" id="TIGR00209"/>
    </source>
</evidence>
<dbReference type="InterPro" id="IPR005850">
    <property type="entry name" value="GalP_Utransf_C"/>
</dbReference>
<dbReference type="InterPro" id="IPR005849">
    <property type="entry name" value="GalP_Utransf_N"/>
</dbReference>
<proteinExistence type="inferred from homology"/>
<feature type="binding site" evidence="15">
    <location>
        <position position="117"/>
    </location>
    <ligand>
        <name>Zn(2+)</name>
        <dbReference type="ChEBI" id="CHEBI:29105"/>
    </ligand>
</feature>
<gene>
    <name evidence="21" type="ORF">ENE75_20320</name>
</gene>
<evidence type="ECO:0000259" key="20">
    <source>
        <dbReference type="Pfam" id="PF02744"/>
    </source>
</evidence>
<comment type="catalytic activity">
    <reaction evidence="1 17">
        <text>alpha-D-galactose 1-phosphate + UDP-alpha-D-glucose = alpha-D-glucose 1-phosphate + UDP-alpha-D-galactose</text>
        <dbReference type="Rhea" id="RHEA:13989"/>
        <dbReference type="ChEBI" id="CHEBI:58336"/>
        <dbReference type="ChEBI" id="CHEBI:58601"/>
        <dbReference type="ChEBI" id="CHEBI:58885"/>
        <dbReference type="ChEBI" id="CHEBI:66914"/>
        <dbReference type="EC" id="2.7.7.12"/>
    </reaction>
</comment>
<evidence type="ECO:0000313" key="21">
    <source>
        <dbReference type="EMBL" id="RVT49419.1"/>
    </source>
</evidence>
<feature type="binding site" description="in other chain" evidence="14">
    <location>
        <position position="61"/>
    </location>
    <ligand>
        <name>UDP-alpha-D-glucose</name>
        <dbReference type="ChEBI" id="CHEBI:58885"/>
        <note>ligand shared between dimeric partners</note>
    </ligand>
</feature>
<dbReference type="GO" id="GO:0005737">
    <property type="term" value="C:cytoplasm"/>
    <property type="evidence" value="ECO:0007669"/>
    <property type="project" value="TreeGrafter"/>
</dbReference>
<organism evidence="21 22">
    <name type="scientific">Rubrivivax albus</name>
    <dbReference type="NCBI Taxonomy" id="2499835"/>
    <lineage>
        <taxon>Bacteria</taxon>
        <taxon>Pseudomonadati</taxon>
        <taxon>Pseudomonadota</taxon>
        <taxon>Betaproteobacteria</taxon>
        <taxon>Burkholderiales</taxon>
        <taxon>Sphaerotilaceae</taxon>
        <taxon>Rubrivivax</taxon>
    </lineage>
</organism>
<dbReference type="NCBIfam" id="TIGR00209">
    <property type="entry name" value="galT_1"/>
    <property type="match status" value="1"/>
</dbReference>
<dbReference type="Proteomes" id="UP000288178">
    <property type="component" value="Unassembled WGS sequence"/>
</dbReference>
<comment type="caution">
    <text evidence="21">The sequence shown here is derived from an EMBL/GenBank/DDBJ whole genome shotgun (WGS) entry which is preliminary data.</text>
</comment>
<dbReference type="FunFam" id="3.30.428.10:FF:000001">
    <property type="entry name" value="Galactose-1-phosphate uridylyltransferase"/>
    <property type="match status" value="1"/>
</dbReference>
<feature type="binding site" evidence="15">
    <location>
        <position position="55"/>
    </location>
    <ligand>
        <name>Zn(2+)</name>
        <dbReference type="ChEBI" id="CHEBI:29105"/>
    </ligand>
</feature>
<keyword evidence="22" id="KW-1185">Reference proteome</keyword>
<evidence type="ECO:0000313" key="22">
    <source>
        <dbReference type="Proteomes" id="UP000288178"/>
    </source>
</evidence>
<keyword evidence="11 17" id="KW-0119">Carbohydrate metabolism</keyword>
<dbReference type="Pfam" id="PF01087">
    <property type="entry name" value="GalP_UDP_transf"/>
    <property type="match status" value="1"/>
</dbReference>
<evidence type="ECO:0000256" key="15">
    <source>
        <dbReference type="PIRSR" id="PIRSR000808-3"/>
    </source>
</evidence>
<dbReference type="OrthoDB" id="9769064at2"/>
<dbReference type="GO" id="GO:0033499">
    <property type="term" value="P:galactose catabolic process via UDP-galactose, Leloir pathway"/>
    <property type="evidence" value="ECO:0007669"/>
    <property type="project" value="TreeGrafter"/>
</dbReference>
<reference evidence="21 22" key="1">
    <citation type="submission" date="2019-01" db="EMBL/GenBank/DDBJ databases">
        <authorList>
            <person name="Chen W.-M."/>
        </authorList>
    </citation>
    <scope>NUCLEOTIDE SEQUENCE [LARGE SCALE GENOMIC DNA]</scope>
    <source>
        <strain evidence="21 22">ICH-3</strain>
    </source>
</reference>
<feature type="binding site" description="in other chain" evidence="14">
    <location>
        <begin position="161"/>
        <end position="163"/>
    </location>
    <ligand>
        <name>UDP-alpha-D-glucose</name>
        <dbReference type="ChEBI" id="CHEBI:58885"/>
        <note>ligand shared between dimeric partners</note>
    </ligand>
</feature>
<keyword evidence="7 17" id="KW-0548">Nucleotidyltransferase</keyword>
<keyword evidence="6 17" id="KW-0808">Transferase</keyword>
<comment type="similarity">
    <text evidence="3 17">Belongs to the galactose-1-phosphate uridylyltransferase type 1 family.</text>
</comment>
<keyword evidence="9 15" id="KW-0862">Zinc</keyword>
<evidence type="ECO:0000256" key="8">
    <source>
        <dbReference type="ARBA" id="ARBA00022723"/>
    </source>
</evidence>
<feature type="binding site" evidence="14">
    <location>
        <begin position="319"/>
        <end position="320"/>
    </location>
    <ligand>
        <name>UDP-alpha-D-glucose</name>
        <dbReference type="ChEBI" id="CHEBI:58885"/>
        <note>ligand shared between dimeric partners</note>
    </ligand>
</feature>
<evidence type="ECO:0000256" key="4">
    <source>
        <dbReference type="ARBA" id="ARBA00012384"/>
    </source>
</evidence>
<comment type="cofactor">
    <cofactor evidence="15">
        <name>Zn(2+)</name>
        <dbReference type="ChEBI" id="CHEBI:29105"/>
    </cofactor>
    <text evidence="15">Binds 1 zinc ion per subunit.</text>
</comment>